<sequence length="121" mass="12874">MTLAAADNQAKLLTSSSIITNSTTEAKEAAIALALISTSATKIITDSKSAILNHTKDYLSRNAAPLLRLWQPRRPITLIWPPAHAGLAGNEEAHSLARGLTFRAGGVEPPLRVGERLLSLP</sequence>
<dbReference type="EMBL" id="CM023473">
    <property type="protein sequence ID" value="KAH7954064.1"/>
    <property type="molecule type" value="Genomic_DNA"/>
</dbReference>
<proteinExistence type="predicted"/>
<name>A0ACB8CY39_DERSI</name>
<protein>
    <submittedName>
        <fullName evidence="1">Uncharacterized protein</fullName>
    </submittedName>
</protein>
<keyword evidence="2" id="KW-1185">Reference proteome</keyword>
<gene>
    <name evidence="1" type="ORF">HPB49_015316</name>
</gene>
<comment type="caution">
    <text evidence="1">The sequence shown here is derived from an EMBL/GenBank/DDBJ whole genome shotgun (WGS) entry which is preliminary data.</text>
</comment>
<evidence type="ECO:0000313" key="2">
    <source>
        <dbReference type="Proteomes" id="UP000821865"/>
    </source>
</evidence>
<organism evidence="1 2">
    <name type="scientific">Dermacentor silvarum</name>
    <name type="common">Tick</name>
    <dbReference type="NCBI Taxonomy" id="543639"/>
    <lineage>
        <taxon>Eukaryota</taxon>
        <taxon>Metazoa</taxon>
        <taxon>Ecdysozoa</taxon>
        <taxon>Arthropoda</taxon>
        <taxon>Chelicerata</taxon>
        <taxon>Arachnida</taxon>
        <taxon>Acari</taxon>
        <taxon>Parasitiformes</taxon>
        <taxon>Ixodida</taxon>
        <taxon>Ixodoidea</taxon>
        <taxon>Ixodidae</taxon>
        <taxon>Rhipicephalinae</taxon>
        <taxon>Dermacentor</taxon>
    </lineage>
</organism>
<dbReference type="Proteomes" id="UP000821865">
    <property type="component" value="Chromosome 4"/>
</dbReference>
<reference evidence="1" key="1">
    <citation type="submission" date="2020-05" db="EMBL/GenBank/DDBJ databases">
        <title>Large-scale comparative analyses of tick genomes elucidate their genetic diversity and vector capacities.</title>
        <authorList>
            <person name="Jia N."/>
            <person name="Wang J."/>
            <person name="Shi W."/>
            <person name="Du L."/>
            <person name="Sun Y."/>
            <person name="Zhan W."/>
            <person name="Jiang J."/>
            <person name="Wang Q."/>
            <person name="Zhang B."/>
            <person name="Ji P."/>
            <person name="Sakyi L.B."/>
            <person name="Cui X."/>
            <person name="Yuan T."/>
            <person name="Jiang B."/>
            <person name="Yang W."/>
            <person name="Lam T.T.-Y."/>
            <person name="Chang Q."/>
            <person name="Ding S."/>
            <person name="Wang X."/>
            <person name="Zhu J."/>
            <person name="Ruan X."/>
            <person name="Zhao L."/>
            <person name="Wei J."/>
            <person name="Que T."/>
            <person name="Du C."/>
            <person name="Cheng J."/>
            <person name="Dai P."/>
            <person name="Han X."/>
            <person name="Huang E."/>
            <person name="Gao Y."/>
            <person name="Liu J."/>
            <person name="Shao H."/>
            <person name="Ye R."/>
            <person name="Li L."/>
            <person name="Wei W."/>
            <person name="Wang X."/>
            <person name="Wang C."/>
            <person name="Yang T."/>
            <person name="Huo Q."/>
            <person name="Li W."/>
            <person name="Guo W."/>
            <person name="Chen H."/>
            <person name="Zhou L."/>
            <person name="Ni X."/>
            <person name="Tian J."/>
            <person name="Zhou Y."/>
            <person name="Sheng Y."/>
            <person name="Liu T."/>
            <person name="Pan Y."/>
            <person name="Xia L."/>
            <person name="Li J."/>
            <person name="Zhao F."/>
            <person name="Cao W."/>
        </authorList>
    </citation>
    <scope>NUCLEOTIDE SEQUENCE</scope>
    <source>
        <strain evidence="1">Dsil-2018</strain>
    </source>
</reference>
<evidence type="ECO:0000313" key="1">
    <source>
        <dbReference type="EMBL" id="KAH7954064.1"/>
    </source>
</evidence>
<accession>A0ACB8CY39</accession>